<dbReference type="Pfam" id="PF02875">
    <property type="entry name" value="Mur_ligase_C"/>
    <property type="match status" value="1"/>
</dbReference>
<dbReference type="EC" id="6.3.2.10" evidence="7"/>
<keyword evidence="8" id="KW-1185">Reference proteome</keyword>
<dbReference type="Proteomes" id="UP000037267">
    <property type="component" value="Unassembled WGS sequence"/>
</dbReference>
<evidence type="ECO:0000313" key="8">
    <source>
        <dbReference type="Proteomes" id="UP000037267"/>
    </source>
</evidence>
<dbReference type="GO" id="GO:0047480">
    <property type="term" value="F:UDP-N-acetylmuramoyl-tripeptide-D-alanyl-D-alanine ligase activity"/>
    <property type="evidence" value="ECO:0007669"/>
    <property type="project" value="UniProtKB-EC"/>
</dbReference>
<dbReference type="InterPro" id="IPR051046">
    <property type="entry name" value="MurCDEF_CellWall_CoF430Synth"/>
</dbReference>
<dbReference type="InterPro" id="IPR036615">
    <property type="entry name" value="Mur_ligase_C_dom_sf"/>
</dbReference>
<feature type="transmembrane region" description="Helical" evidence="4">
    <location>
        <begin position="53"/>
        <end position="73"/>
    </location>
</feature>
<keyword evidence="4" id="KW-0472">Membrane</keyword>
<dbReference type="EMBL" id="LGSS01000001">
    <property type="protein sequence ID" value="KNF10114.1"/>
    <property type="molecule type" value="Genomic_DNA"/>
</dbReference>
<dbReference type="Gene3D" id="3.90.190.20">
    <property type="entry name" value="Mur ligase, C-terminal domain"/>
    <property type="match status" value="1"/>
</dbReference>
<feature type="transmembrane region" description="Helical" evidence="4">
    <location>
        <begin position="79"/>
        <end position="95"/>
    </location>
</feature>
<dbReference type="InterPro" id="IPR004101">
    <property type="entry name" value="Mur_ligase_C"/>
</dbReference>
<feature type="transmembrane region" description="Helical" evidence="4">
    <location>
        <begin position="116"/>
        <end position="136"/>
    </location>
</feature>
<dbReference type="STRING" id="1503.CLPU_1c02790"/>
<dbReference type="AlphaFoldDB" id="A0A0L0WF67"/>
<keyword evidence="4" id="KW-0812">Transmembrane</keyword>
<evidence type="ECO:0000313" key="7">
    <source>
        <dbReference type="EMBL" id="KNF10114.1"/>
    </source>
</evidence>
<feature type="domain" description="Mur ligase central" evidence="6">
    <location>
        <begin position="200"/>
        <end position="390"/>
    </location>
</feature>
<feature type="transmembrane region" description="Helical" evidence="4">
    <location>
        <begin position="6"/>
        <end position="22"/>
    </location>
</feature>
<evidence type="ECO:0000259" key="6">
    <source>
        <dbReference type="Pfam" id="PF08245"/>
    </source>
</evidence>
<gene>
    <name evidence="7" type="primary">murF</name>
    <name evidence="7" type="ORF">CLPU_1c02790</name>
</gene>
<accession>A0A0L0WF67</accession>
<reference evidence="8" key="1">
    <citation type="submission" date="2015-07" db="EMBL/GenBank/DDBJ databases">
        <title>Draft genome sequence of the purine-degrading Gottschalkia purinilyticum DSM 1384 (formerly Clostridium purinilyticum).</title>
        <authorList>
            <person name="Poehlein A."/>
            <person name="Schiel-Bengelsdorf B."/>
            <person name="Bengelsdorf F.R."/>
            <person name="Daniel R."/>
            <person name="Duerre P."/>
        </authorList>
    </citation>
    <scope>NUCLEOTIDE SEQUENCE [LARGE SCALE GENOMIC DNA]</scope>
    <source>
        <strain evidence="8">DSM 1384</strain>
    </source>
</reference>
<dbReference type="OrthoDB" id="9801978at2"/>
<organism evidence="7 8">
    <name type="scientific">Gottschalkia purinilytica</name>
    <name type="common">Clostridium purinilyticum</name>
    <dbReference type="NCBI Taxonomy" id="1503"/>
    <lineage>
        <taxon>Bacteria</taxon>
        <taxon>Bacillati</taxon>
        <taxon>Bacillota</taxon>
        <taxon>Tissierellia</taxon>
        <taxon>Tissierellales</taxon>
        <taxon>Gottschalkiaceae</taxon>
        <taxon>Gottschalkia</taxon>
    </lineage>
</organism>
<protein>
    <submittedName>
        <fullName evidence="7">UDP-N-acetylmuramoyl-tripeptide--D-alanyl-D-alanine ligase MurF</fullName>
        <ecNumber evidence="7">6.3.2.10</ecNumber>
    </submittedName>
</protein>
<proteinExistence type="predicted"/>
<feature type="domain" description="Mur ligase C-terminal" evidence="5">
    <location>
        <begin position="412"/>
        <end position="534"/>
    </location>
</feature>
<evidence type="ECO:0000256" key="3">
    <source>
        <dbReference type="ARBA" id="ARBA00022840"/>
    </source>
</evidence>
<comment type="caution">
    <text evidence="7">The sequence shown here is derived from an EMBL/GenBank/DDBJ whole genome shotgun (WGS) entry which is preliminary data.</text>
</comment>
<keyword evidence="3" id="KW-0067">ATP-binding</keyword>
<keyword evidence="4" id="KW-1133">Transmembrane helix</keyword>
<keyword evidence="1 7" id="KW-0436">Ligase</keyword>
<name>A0A0L0WF67_GOTPU</name>
<feature type="transmembrane region" description="Helical" evidence="4">
    <location>
        <begin position="142"/>
        <end position="158"/>
    </location>
</feature>
<dbReference type="PATRIC" id="fig|1503.3.peg.1153"/>
<dbReference type="SUPFAM" id="SSF53623">
    <property type="entry name" value="MurD-like peptide ligases, catalytic domain"/>
    <property type="match status" value="1"/>
</dbReference>
<dbReference type="PANTHER" id="PTHR43024:SF1">
    <property type="entry name" value="UDP-N-ACETYLMURAMOYL-TRIPEPTIDE--D-ALANYL-D-ALANINE LIGASE"/>
    <property type="match status" value="1"/>
</dbReference>
<keyword evidence="2" id="KW-0547">Nucleotide-binding</keyword>
<dbReference type="InterPro" id="IPR013221">
    <property type="entry name" value="Mur_ligase_cen"/>
</dbReference>
<dbReference type="InterPro" id="IPR036565">
    <property type="entry name" value="Mur-like_cat_sf"/>
</dbReference>
<dbReference type="Pfam" id="PF08245">
    <property type="entry name" value="Mur_ligase_M"/>
    <property type="match status" value="1"/>
</dbReference>
<evidence type="ECO:0000259" key="5">
    <source>
        <dbReference type="Pfam" id="PF02875"/>
    </source>
</evidence>
<sequence length="544" mass="60879">MNSIFIPVVIASIVVWGIAFYFRSRFLLHMMQLEGYKNKNFLNWINEFKHRAFYSKLNLTTFLALILIILALVTKNGKLVGVSALSWCAFIMLGIKFKKEKVKKDLVYTERAKRLMTTNIIVNIVLIIIAIIILVLTVENTYFLYLSALLFITVTYYLQPYVLYLSNVIVAPIEKGINQKFFDMAHDKVRSFDKLKIVGITGSYGKTSTKFLTSTILEEKYNVLKTPESYNTPMGVSKVINNDLNKEHEVFVVEMGARNIGDIREMAELAGPKIGIITSIGPTHLETFVNIENIMKTKYELIEELPADGIAIFNYDNKYIKKLADKTFKEKILYGMEDIENLDLYATDIEVSETGSTFKLGDKEGNSIICSTQLLGKHNIANLLAGAAVARALGLTFEEIASGISKVEAVPHRLQLINPGTGVIIIDNAFNSNPISSKAALEVLGQFKEGRKIIITPGMVELGDEEAEANKEFGRNIAKTCDFAILVGKNRTKPIQDGINEMGFSKENLFVVASLDEATKALQSIVRAKDVVLFENDLPDNYNE</sequence>
<evidence type="ECO:0000256" key="2">
    <source>
        <dbReference type="ARBA" id="ARBA00022741"/>
    </source>
</evidence>
<dbReference type="SUPFAM" id="SSF53244">
    <property type="entry name" value="MurD-like peptide ligases, peptide-binding domain"/>
    <property type="match status" value="1"/>
</dbReference>
<dbReference type="PANTHER" id="PTHR43024">
    <property type="entry name" value="UDP-N-ACETYLMURAMOYL-TRIPEPTIDE--D-ALANYL-D-ALANINE LIGASE"/>
    <property type="match status" value="1"/>
</dbReference>
<evidence type="ECO:0000256" key="1">
    <source>
        <dbReference type="ARBA" id="ARBA00022598"/>
    </source>
</evidence>
<dbReference type="Gene3D" id="3.40.1190.10">
    <property type="entry name" value="Mur-like, catalytic domain"/>
    <property type="match status" value="1"/>
</dbReference>
<dbReference type="GO" id="GO:0005524">
    <property type="term" value="F:ATP binding"/>
    <property type="evidence" value="ECO:0007669"/>
    <property type="project" value="UniProtKB-KW"/>
</dbReference>
<dbReference type="RefSeq" id="WP_050353839.1">
    <property type="nucleotide sequence ID" value="NZ_LGSS01000001.1"/>
</dbReference>
<evidence type="ECO:0000256" key="4">
    <source>
        <dbReference type="SAM" id="Phobius"/>
    </source>
</evidence>